<dbReference type="Proteomes" id="UP000664132">
    <property type="component" value="Unassembled WGS sequence"/>
</dbReference>
<evidence type="ECO:0000313" key="3">
    <source>
        <dbReference type="Proteomes" id="UP000664132"/>
    </source>
</evidence>
<accession>A0A8H7WL96</accession>
<sequence>MTAVQIRDSTEAQAIIRNALNLLDSVHAYSIAHQLPSNQLFDKEVRKRLHSLHSSKLPARIHPLLDELDGITEQEKKTLSSYCYKIENLAGDFDDVLAGLEAQYKLMQVQTIASKGEVIDTIIRGSDHKTIKNVTKILDVIGSLAFWHIRETEARALATKRKHTLVSQEDKCDAATEMWRHLNSYNSKADRAELDERIKAGIRWNTFQEGKDIGLIAAVYPLPRTLKSHFAKLIPIVADLPGTLDRAKKATPCVQGLLNSRLGPWTASKKRKLPVQSVSERSTKLRRPGTEIESGIPGGSSNAIGALLNAAEQIAATKQGRRLPAVRSSTPARMGMSSPESPVPEDTHLACEEVHATPGGQPEIWSGRAGSTGSESQAEVLDHYRERRSADSVLSLDSALSQPAIGPVYRQGRVVEETNLGGAEAQVVSDMKIAIMAEVDKLESALRVYLFGGINTSRMRHQEKERQCMRFTDTVRLHVAYRPGEDIKLEMWLCASIGNDILQATISSAEALRNILGDYLFDAMRTSNWWKEKERKGIRDFDGAIKVSFPDGHDGSDCKVEVLLGSEMGLELYKNAFPVL</sequence>
<evidence type="ECO:0000256" key="1">
    <source>
        <dbReference type="SAM" id="MobiDB-lite"/>
    </source>
</evidence>
<dbReference type="OrthoDB" id="3546048at2759"/>
<protein>
    <submittedName>
        <fullName evidence="2">Uncharacterized protein</fullName>
    </submittedName>
</protein>
<gene>
    <name evidence="2" type="ORF">IFR04_000290</name>
</gene>
<feature type="region of interest" description="Disordered" evidence="1">
    <location>
        <begin position="319"/>
        <end position="345"/>
    </location>
</feature>
<keyword evidence="3" id="KW-1185">Reference proteome</keyword>
<organism evidence="2 3">
    <name type="scientific">Cadophora malorum</name>
    <dbReference type="NCBI Taxonomy" id="108018"/>
    <lineage>
        <taxon>Eukaryota</taxon>
        <taxon>Fungi</taxon>
        <taxon>Dikarya</taxon>
        <taxon>Ascomycota</taxon>
        <taxon>Pezizomycotina</taxon>
        <taxon>Leotiomycetes</taxon>
        <taxon>Helotiales</taxon>
        <taxon>Ploettnerulaceae</taxon>
        <taxon>Cadophora</taxon>
    </lineage>
</organism>
<comment type="caution">
    <text evidence="2">The sequence shown here is derived from an EMBL/GenBank/DDBJ whole genome shotgun (WGS) entry which is preliminary data.</text>
</comment>
<reference evidence="2" key="1">
    <citation type="submission" date="2021-02" db="EMBL/GenBank/DDBJ databases">
        <title>Genome sequence Cadophora malorum strain M34.</title>
        <authorList>
            <person name="Stefanovic E."/>
            <person name="Vu D."/>
            <person name="Scully C."/>
            <person name="Dijksterhuis J."/>
            <person name="Roader J."/>
            <person name="Houbraken J."/>
        </authorList>
    </citation>
    <scope>NUCLEOTIDE SEQUENCE</scope>
    <source>
        <strain evidence="2">M34</strain>
    </source>
</reference>
<evidence type="ECO:0000313" key="2">
    <source>
        <dbReference type="EMBL" id="KAG4426859.1"/>
    </source>
</evidence>
<dbReference type="EMBL" id="JAFJYH010000001">
    <property type="protein sequence ID" value="KAG4426859.1"/>
    <property type="molecule type" value="Genomic_DNA"/>
</dbReference>
<dbReference type="AlphaFoldDB" id="A0A8H7WL96"/>
<proteinExistence type="predicted"/>
<feature type="region of interest" description="Disordered" evidence="1">
    <location>
        <begin position="269"/>
        <end position="298"/>
    </location>
</feature>
<name>A0A8H7WL96_9HELO</name>